<evidence type="ECO:0000256" key="10">
    <source>
        <dbReference type="ARBA" id="ARBA00023239"/>
    </source>
</evidence>
<comment type="caution">
    <text evidence="11">The sequence shown here is derived from an EMBL/GenBank/DDBJ whole genome shotgun (WGS) entry which is preliminary data.</text>
</comment>
<sequence>MVSPALILPPEPDERWQLAKQMGVEKTVIHPLEIGDGRTYWSYDDLQGLDNWLADAGLEFSVLEGSVPISDRVRVGAEGRDEDIEMFTQFLRHCGEVGIPVVAYDWMAGVRWARTAAHVESRGGSYVTEFDVEKARGGPEPFPDVTREDVWEALEYFLQEVTPVAEEAGVKLALHPDDPPRESLRGTPRVVGSVEAYDRVLSAYESEHNGITFCQGNFAAMGADIPEAIERFGERINFVHFRDVEGDADRFVETWHDDGPTDMLAAMRAYEEHVGDDVPMRPDHVPTMAGEDNSNPGYHTKGRLFAIGYMRGLREQAHADR</sequence>
<reference evidence="11 12" key="1">
    <citation type="submission" date="2021-06" db="EMBL/GenBank/DDBJ databases">
        <title>New haloarchaea isolates fom saline soil.</title>
        <authorList>
            <person name="Duran-Viseras A."/>
            <person name="Sanchez-Porro C.S."/>
            <person name="Ventosa A."/>
        </authorList>
    </citation>
    <scope>NUCLEOTIDE SEQUENCE [LARGE SCALE GENOMIC DNA]</scope>
    <source>
        <strain evidence="11 12">JCM 183640</strain>
    </source>
</reference>
<dbReference type="RefSeq" id="WP_162318682.1">
    <property type="nucleotide sequence ID" value="NZ_JAHQXF010000003.1"/>
</dbReference>
<accession>A0A8J7YCT5</accession>
<dbReference type="EC" id="4.2.1.8" evidence="7"/>
<evidence type="ECO:0000256" key="8">
    <source>
        <dbReference type="ARBA" id="ARBA00023004"/>
    </source>
</evidence>
<evidence type="ECO:0000256" key="6">
    <source>
        <dbReference type="ARBA" id="ARBA00007389"/>
    </source>
</evidence>
<evidence type="ECO:0000256" key="4">
    <source>
        <dbReference type="ARBA" id="ARBA00002713"/>
    </source>
</evidence>
<comment type="similarity">
    <text evidence="6">Belongs to the mannonate dehydratase family.</text>
</comment>
<comment type="function">
    <text evidence="4">Catalyzes the dehydration of D-mannonate.</text>
</comment>
<comment type="cofactor">
    <cofactor evidence="2">
        <name>Mn(2+)</name>
        <dbReference type="ChEBI" id="CHEBI:29035"/>
    </cofactor>
</comment>
<dbReference type="EMBL" id="JAHQXF010000003">
    <property type="protein sequence ID" value="MBV0926118.1"/>
    <property type="molecule type" value="Genomic_DNA"/>
</dbReference>
<keyword evidence="12" id="KW-1185">Reference proteome</keyword>
<evidence type="ECO:0000256" key="7">
    <source>
        <dbReference type="ARBA" id="ARBA00012927"/>
    </source>
</evidence>
<dbReference type="Gene3D" id="3.20.20.150">
    <property type="entry name" value="Divalent-metal-dependent TIM barrel enzymes"/>
    <property type="match status" value="1"/>
</dbReference>
<evidence type="ECO:0000313" key="11">
    <source>
        <dbReference type="EMBL" id="MBV0926118.1"/>
    </source>
</evidence>
<keyword evidence="8" id="KW-0408">Iron</keyword>
<protein>
    <recommendedName>
        <fullName evidence="7">mannonate dehydratase</fullName>
        <ecNumber evidence="7">4.2.1.8</ecNumber>
    </recommendedName>
</protein>
<name>A0A8J7YCT5_9EURY</name>
<dbReference type="OrthoDB" id="39900at2157"/>
<comment type="catalytic activity">
    <reaction evidence="1">
        <text>D-mannonate = 2-dehydro-3-deoxy-D-gluconate + H2O</text>
        <dbReference type="Rhea" id="RHEA:20097"/>
        <dbReference type="ChEBI" id="CHEBI:15377"/>
        <dbReference type="ChEBI" id="CHEBI:17767"/>
        <dbReference type="ChEBI" id="CHEBI:57990"/>
        <dbReference type="EC" id="4.2.1.8"/>
    </reaction>
</comment>
<proteinExistence type="inferred from homology"/>
<keyword evidence="9" id="KW-0464">Manganese</keyword>
<dbReference type="Proteomes" id="UP000766550">
    <property type="component" value="Unassembled WGS sequence"/>
</dbReference>
<comment type="pathway">
    <text evidence="5">Carbohydrate metabolism; pentose and glucuronate interconversion.</text>
</comment>
<dbReference type="InterPro" id="IPR004628">
    <property type="entry name" value="Man_deHydtase"/>
</dbReference>
<gene>
    <name evidence="11" type="ORF">KTS45_18080</name>
</gene>
<dbReference type="PIRSF" id="PIRSF016049">
    <property type="entry name" value="Man_dehyd"/>
    <property type="match status" value="1"/>
</dbReference>
<dbReference type="GO" id="GO:0008198">
    <property type="term" value="F:ferrous iron binding"/>
    <property type="evidence" value="ECO:0007669"/>
    <property type="project" value="TreeGrafter"/>
</dbReference>
<evidence type="ECO:0000313" key="12">
    <source>
        <dbReference type="Proteomes" id="UP000766550"/>
    </source>
</evidence>
<evidence type="ECO:0000256" key="3">
    <source>
        <dbReference type="ARBA" id="ARBA00001954"/>
    </source>
</evidence>
<dbReference type="GO" id="GO:0042840">
    <property type="term" value="P:D-glucuronate catabolic process"/>
    <property type="evidence" value="ECO:0007669"/>
    <property type="project" value="TreeGrafter"/>
</dbReference>
<dbReference type="AlphaFoldDB" id="A0A8J7YCT5"/>
<evidence type="ECO:0000256" key="2">
    <source>
        <dbReference type="ARBA" id="ARBA00001936"/>
    </source>
</evidence>
<dbReference type="GO" id="GO:0008927">
    <property type="term" value="F:mannonate dehydratase activity"/>
    <property type="evidence" value="ECO:0007669"/>
    <property type="project" value="UniProtKB-EC"/>
</dbReference>
<dbReference type="PANTHER" id="PTHR30387">
    <property type="entry name" value="MANNONATE DEHYDRATASE"/>
    <property type="match status" value="1"/>
</dbReference>
<dbReference type="InterPro" id="IPR036237">
    <property type="entry name" value="Xyl_isomerase-like_sf"/>
</dbReference>
<dbReference type="PANTHER" id="PTHR30387:SF2">
    <property type="entry name" value="MANNONATE DEHYDRATASE"/>
    <property type="match status" value="1"/>
</dbReference>
<evidence type="ECO:0000256" key="5">
    <source>
        <dbReference type="ARBA" id="ARBA00004892"/>
    </source>
</evidence>
<organism evidence="11 12">
    <name type="scientific">Haloarcula limicola</name>
    <dbReference type="NCBI Taxonomy" id="1429915"/>
    <lineage>
        <taxon>Archaea</taxon>
        <taxon>Methanobacteriati</taxon>
        <taxon>Methanobacteriota</taxon>
        <taxon>Stenosarchaea group</taxon>
        <taxon>Halobacteria</taxon>
        <taxon>Halobacteriales</taxon>
        <taxon>Haloarculaceae</taxon>
        <taxon>Haloarcula</taxon>
    </lineage>
</organism>
<keyword evidence="10 11" id="KW-0456">Lyase</keyword>
<comment type="cofactor">
    <cofactor evidence="3">
        <name>Fe(2+)</name>
        <dbReference type="ChEBI" id="CHEBI:29033"/>
    </cofactor>
</comment>
<dbReference type="GO" id="GO:0030145">
    <property type="term" value="F:manganese ion binding"/>
    <property type="evidence" value="ECO:0007669"/>
    <property type="project" value="TreeGrafter"/>
</dbReference>
<dbReference type="SUPFAM" id="SSF51658">
    <property type="entry name" value="Xylose isomerase-like"/>
    <property type="match status" value="1"/>
</dbReference>
<evidence type="ECO:0000256" key="1">
    <source>
        <dbReference type="ARBA" id="ARBA00001794"/>
    </source>
</evidence>
<dbReference type="Pfam" id="PF03786">
    <property type="entry name" value="UxuA"/>
    <property type="match status" value="2"/>
</dbReference>
<evidence type="ECO:0000256" key="9">
    <source>
        <dbReference type="ARBA" id="ARBA00023211"/>
    </source>
</evidence>